<reference evidence="1" key="1">
    <citation type="journal article" date="2012" name="PLoS ONE">
        <title>Gene sets for utilization of primary and secondary nutrition supplies in the distal gut of endangered iberian lynx.</title>
        <authorList>
            <person name="Alcaide M."/>
            <person name="Messina E."/>
            <person name="Richter M."/>
            <person name="Bargiela R."/>
            <person name="Peplies J."/>
            <person name="Huws S.A."/>
            <person name="Newbold C.J."/>
            <person name="Golyshin P.N."/>
            <person name="Simon M.A."/>
            <person name="Lopez G."/>
            <person name="Yakimov M.M."/>
            <person name="Ferrer M."/>
        </authorList>
    </citation>
    <scope>NUCLEOTIDE SEQUENCE</scope>
</reference>
<dbReference type="EMBL" id="AMCI01003084">
    <property type="protein sequence ID" value="EJX01144.1"/>
    <property type="molecule type" value="Genomic_DNA"/>
</dbReference>
<gene>
    <name evidence="1" type="ORF">EVA_10751</name>
</gene>
<accession>J9G2T2</accession>
<evidence type="ECO:0000313" key="1">
    <source>
        <dbReference type="EMBL" id="EJX01144.1"/>
    </source>
</evidence>
<protein>
    <submittedName>
        <fullName evidence="1">Uncharacterized protein</fullName>
    </submittedName>
</protein>
<organism evidence="1">
    <name type="scientific">gut metagenome</name>
    <dbReference type="NCBI Taxonomy" id="749906"/>
    <lineage>
        <taxon>unclassified sequences</taxon>
        <taxon>metagenomes</taxon>
        <taxon>organismal metagenomes</taxon>
    </lineage>
</organism>
<proteinExistence type="predicted"/>
<sequence>MKEAAISCLLATLVQDRSSEQARNLLPFLTLPIYRIALLN</sequence>
<name>J9G2T2_9ZZZZ</name>
<comment type="caution">
    <text evidence="1">The sequence shown here is derived from an EMBL/GenBank/DDBJ whole genome shotgun (WGS) entry which is preliminary data.</text>
</comment>
<dbReference type="AlphaFoldDB" id="J9G2T2"/>